<evidence type="ECO:0000313" key="6">
    <source>
        <dbReference type="EMBL" id="KAG7527498.1"/>
    </source>
</evidence>
<dbReference type="Proteomes" id="UP000812966">
    <property type="component" value="Unassembled WGS sequence"/>
</dbReference>
<comment type="catalytic activity">
    <reaction evidence="3">
        <text>a 3-oxo acid + succinyl-CoA = a 3-oxoacyl-CoA + succinate</text>
        <dbReference type="Rhea" id="RHEA:24564"/>
        <dbReference type="ChEBI" id="CHEBI:30031"/>
        <dbReference type="ChEBI" id="CHEBI:35973"/>
        <dbReference type="ChEBI" id="CHEBI:57292"/>
        <dbReference type="ChEBI" id="CHEBI:90726"/>
        <dbReference type="EC" id="2.8.3.5"/>
    </reaction>
</comment>
<comment type="function">
    <text evidence="3">Key enzyme for ketone body catabolism. Transfers the CoA moiety from succinate to acetoacetate. Formation of the enzyme-CoA intermediate proceeds via an unstable anhydride species formed between the carboxylate groups of the enzyme and substrate.</text>
</comment>
<evidence type="ECO:0000256" key="1">
    <source>
        <dbReference type="ARBA" id="ARBA00007154"/>
    </source>
</evidence>
<dbReference type="NCBIfam" id="TIGR02428">
    <property type="entry name" value="pcaJ_scoB_fam"/>
    <property type="match status" value="1"/>
</dbReference>
<keyword evidence="2 3" id="KW-0808">Transferase</keyword>
<dbReference type="UniPathway" id="UPA00929">
    <property type="reaction ID" value="UER00894"/>
</dbReference>
<comment type="similarity">
    <text evidence="1 3">Belongs to the 3-oxoacid CoA-transferase family.</text>
</comment>
<dbReference type="InterPro" id="IPR004164">
    <property type="entry name" value="CoA_transf_AS"/>
</dbReference>
<dbReference type="Gene3D" id="3.40.1080.10">
    <property type="entry name" value="Glutaconate Coenzyme A-transferase"/>
    <property type="match status" value="2"/>
</dbReference>
<feature type="region of interest" description="Disordered" evidence="5">
    <location>
        <begin position="82"/>
        <end position="107"/>
    </location>
</feature>
<evidence type="ECO:0000256" key="3">
    <source>
        <dbReference type="PIRNR" id="PIRNR000858"/>
    </source>
</evidence>
<comment type="caution">
    <text evidence="6">The sequence shown here is derived from an EMBL/GenBank/DDBJ whole genome shotgun (WGS) entry which is preliminary data.</text>
</comment>
<dbReference type="PANTHER" id="PTHR13707:SF60">
    <property type="entry name" value="ACETATE COA-TRANSFERASE SUBUNIT ALPHA"/>
    <property type="match status" value="1"/>
</dbReference>
<evidence type="ECO:0000256" key="5">
    <source>
        <dbReference type="SAM" id="MobiDB-lite"/>
    </source>
</evidence>
<name>A0A8K0NK65_9TREE</name>
<comment type="pathway">
    <text evidence="3">Ketone metabolism; succinyl-CoA degradation; acetoacetyl-CoA from succinyl-CoA: step 1/1.</text>
</comment>
<dbReference type="EC" id="2.8.3.5" evidence="3"/>
<proteinExistence type="inferred from homology"/>
<dbReference type="InterPro" id="IPR012791">
    <property type="entry name" value="3-oxoacid_CoA-transf_B"/>
</dbReference>
<sequence length="596" mass="63976">MIGRTFLPAARQSAVCARAPYLPSTLLLTSALRPTSLSFFSSSSQTQNLCQRRIPIQRRLLNSASHAHTPELVSVHKHKLGSVPSPAENIGEPPIKQPNKEEKRRGKLWDSADEAVRDLKSGSVILSAGFGLCGVAETLITALKNHPNLDDLSFVSNNAGITHTGGLAPLIEHEHKASSQPKARPKVRKITLSYVGTNKALELSPQGSIAERLRCAGHGIPGVWTRTGVDTVVEHGGIVQKYVPDASNGEQKGQVEIPGDKKETKIIDGKKYLFEPAIKGDVAILRAWKVDKAGNCRFRYTTRAFAPLMAKAAKLSIVEAENIVEIGELGPMDIDLPGIYIDRIVPATIDKSIEIVTLRKPKTGEDATSDPKLTARLKREKIARRAAKELKDGYYCNLGVGMPVLAASYLEPGVKVWLQSENGILGMGEYPTEDEVDADIINAGKETVTLVPGASVFDSSESFGMIRGGHVDVSILGAMEVSASGDLANFMIPGKLVKGMGGAMDLCSNPDDTKVIVVTDHLDKHGQPKVVSECSLPLTASRAVSRIITDMAVFDVDRLGGGGLTLVEIAEGVTVDALREVTGAEFQVAEHLGEFR</sequence>
<feature type="active site" description="5-glutamyl coenzyme A thioester intermediate" evidence="4">
    <location>
        <position position="421"/>
    </location>
</feature>
<dbReference type="EMBL" id="JABELV010000276">
    <property type="protein sequence ID" value="KAG7527498.1"/>
    <property type="molecule type" value="Genomic_DNA"/>
</dbReference>
<evidence type="ECO:0000256" key="4">
    <source>
        <dbReference type="PIRSR" id="PIRSR000858-1"/>
    </source>
</evidence>
<dbReference type="PIRSF" id="PIRSF000858">
    <property type="entry name" value="SCOT-t"/>
    <property type="match status" value="1"/>
</dbReference>
<dbReference type="GO" id="GO:0008260">
    <property type="term" value="F:succinyl-CoA:3-oxo-acid CoA-transferase activity"/>
    <property type="evidence" value="ECO:0007669"/>
    <property type="project" value="UniProtKB-EC"/>
</dbReference>
<dbReference type="InterPro" id="IPR014388">
    <property type="entry name" value="3-oxoacid_CoA-transferase"/>
</dbReference>
<dbReference type="Pfam" id="PF01144">
    <property type="entry name" value="CoA_trans"/>
    <property type="match status" value="2"/>
</dbReference>
<dbReference type="GO" id="GO:0046952">
    <property type="term" value="P:ketone body catabolic process"/>
    <property type="evidence" value="ECO:0007669"/>
    <property type="project" value="InterPro"/>
</dbReference>
<dbReference type="SUPFAM" id="SSF100950">
    <property type="entry name" value="NagB/RpiA/CoA transferase-like"/>
    <property type="match status" value="2"/>
</dbReference>
<organism evidence="6 7">
    <name type="scientific">Filobasidium floriforme</name>
    <dbReference type="NCBI Taxonomy" id="5210"/>
    <lineage>
        <taxon>Eukaryota</taxon>
        <taxon>Fungi</taxon>
        <taxon>Dikarya</taxon>
        <taxon>Basidiomycota</taxon>
        <taxon>Agaricomycotina</taxon>
        <taxon>Tremellomycetes</taxon>
        <taxon>Filobasidiales</taxon>
        <taxon>Filobasidiaceae</taxon>
        <taxon>Filobasidium</taxon>
    </lineage>
</organism>
<dbReference type="PANTHER" id="PTHR13707">
    <property type="entry name" value="KETOACID-COENZYME A TRANSFERASE"/>
    <property type="match status" value="1"/>
</dbReference>
<dbReference type="PROSITE" id="PS01274">
    <property type="entry name" value="COA_TRANSF_2"/>
    <property type="match status" value="1"/>
</dbReference>
<evidence type="ECO:0000313" key="7">
    <source>
        <dbReference type="Proteomes" id="UP000812966"/>
    </source>
</evidence>
<evidence type="ECO:0000256" key="2">
    <source>
        <dbReference type="ARBA" id="ARBA00022679"/>
    </source>
</evidence>
<dbReference type="InterPro" id="IPR037171">
    <property type="entry name" value="NagB/RpiA_transferase-like"/>
</dbReference>
<dbReference type="FunFam" id="3.40.1080.10:FF:000001">
    <property type="entry name" value="Succinyl-coa:3-ketoacid-coenzyme a transferase subunit b"/>
    <property type="match status" value="1"/>
</dbReference>
<accession>A0A8K0NK65</accession>
<keyword evidence="7" id="KW-1185">Reference proteome</keyword>
<dbReference type="InterPro" id="IPR004165">
    <property type="entry name" value="CoA_trans_fam_I"/>
</dbReference>
<dbReference type="AlphaFoldDB" id="A0A8K0NK65"/>
<protein>
    <recommendedName>
        <fullName evidence="3">Succinyl-CoA:3-ketoacid-coenzyme A transferase</fullName>
        <ecNumber evidence="3">2.8.3.5</ecNumber>
    </recommendedName>
</protein>
<feature type="compositionally biased region" description="Basic and acidic residues" evidence="5">
    <location>
        <begin position="98"/>
        <end position="107"/>
    </location>
</feature>
<keyword evidence="3" id="KW-0496">Mitochondrion</keyword>
<dbReference type="SMART" id="SM00882">
    <property type="entry name" value="CoA_trans"/>
    <property type="match status" value="2"/>
</dbReference>
<reference evidence="6" key="1">
    <citation type="submission" date="2020-04" db="EMBL/GenBank/DDBJ databases">
        <title>Analysis of mating type loci in Filobasidium floriforme.</title>
        <authorList>
            <person name="Nowrousian M."/>
        </authorList>
    </citation>
    <scope>NUCLEOTIDE SEQUENCE</scope>
    <source>
        <strain evidence="6">CBS 6242</strain>
    </source>
</reference>
<gene>
    <name evidence="6" type="ORF">FFLO_06870</name>
</gene>